<dbReference type="EMBL" id="KZ150167">
    <property type="protein sequence ID" value="PZC72639.1"/>
    <property type="molecule type" value="Genomic_DNA"/>
</dbReference>
<feature type="compositionally biased region" description="Gly residues" evidence="1">
    <location>
        <begin position="227"/>
        <end position="237"/>
    </location>
</feature>
<protein>
    <submittedName>
        <fullName evidence="2">Uncharacterized protein</fullName>
    </submittedName>
</protein>
<feature type="compositionally biased region" description="Acidic residues" evidence="1">
    <location>
        <begin position="250"/>
        <end position="262"/>
    </location>
</feature>
<name>A0A2W1BB69_HELAM</name>
<feature type="compositionally biased region" description="Low complexity" evidence="1">
    <location>
        <begin position="546"/>
        <end position="562"/>
    </location>
</feature>
<feature type="region of interest" description="Disordered" evidence="1">
    <location>
        <begin position="761"/>
        <end position="906"/>
    </location>
</feature>
<feature type="compositionally biased region" description="Gly residues" evidence="1">
    <location>
        <begin position="167"/>
        <end position="176"/>
    </location>
</feature>
<feature type="compositionally biased region" description="Basic and acidic residues" evidence="1">
    <location>
        <begin position="814"/>
        <end position="833"/>
    </location>
</feature>
<dbReference type="AlphaFoldDB" id="A0A2W1BB69"/>
<feature type="compositionally biased region" description="Basic and acidic residues" evidence="1">
    <location>
        <begin position="608"/>
        <end position="620"/>
    </location>
</feature>
<keyword evidence="3" id="KW-1185">Reference proteome</keyword>
<reference evidence="2 3" key="1">
    <citation type="journal article" date="2017" name="BMC Biol.">
        <title>Genomic innovations, transcriptional plasticity and gene loss underlying the evolution and divergence of two highly polyphagous and invasive Helicoverpa pest species.</title>
        <authorList>
            <person name="Pearce S.L."/>
            <person name="Clarke D.F."/>
            <person name="East P.D."/>
            <person name="Elfekih S."/>
            <person name="Gordon K.H."/>
            <person name="Jermiin L.S."/>
            <person name="McGaughran A."/>
            <person name="Oakeshott J.G."/>
            <person name="Papanikolaou A."/>
            <person name="Perera O.P."/>
            <person name="Rane R.V."/>
            <person name="Richards S."/>
            <person name="Tay W.T."/>
            <person name="Walsh T.K."/>
            <person name="Anderson A."/>
            <person name="Anderson C.J."/>
            <person name="Asgari S."/>
            <person name="Board P.G."/>
            <person name="Bretschneider A."/>
            <person name="Campbell P.M."/>
            <person name="Chertemps T."/>
            <person name="Christeller J.T."/>
            <person name="Coppin C.W."/>
            <person name="Downes S.J."/>
            <person name="Duan G."/>
            <person name="Farnsworth C.A."/>
            <person name="Good R.T."/>
            <person name="Han L.B."/>
            <person name="Han Y.C."/>
            <person name="Hatje K."/>
            <person name="Horne I."/>
            <person name="Huang Y.P."/>
            <person name="Hughes D.S."/>
            <person name="Jacquin-Joly E."/>
            <person name="James W."/>
            <person name="Jhangiani S."/>
            <person name="Kollmar M."/>
            <person name="Kuwar S.S."/>
            <person name="Li S."/>
            <person name="Liu N.Y."/>
            <person name="Maibeche M.T."/>
            <person name="Miller J.R."/>
            <person name="Montagne N."/>
            <person name="Perry T."/>
            <person name="Qu J."/>
            <person name="Song S.V."/>
            <person name="Sutton G.G."/>
            <person name="Vogel H."/>
            <person name="Walenz B.P."/>
            <person name="Xu W."/>
            <person name="Zhang H.J."/>
            <person name="Zou Z."/>
            <person name="Batterham P."/>
            <person name="Edwards O.R."/>
            <person name="Feyereisen R."/>
            <person name="Gibbs R.A."/>
            <person name="Heckel D.G."/>
            <person name="McGrath A."/>
            <person name="Robin C."/>
            <person name="Scherer S.E."/>
            <person name="Worley K.C."/>
            <person name="Wu Y.D."/>
        </authorList>
    </citation>
    <scope>NUCLEOTIDE SEQUENCE [LARGE SCALE GENOMIC DNA]</scope>
    <source>
        <strain evidence="2">Harm_GR_Male_#8</strain>
        <tissue evidence="2">Whole organism</tissue>
    </source>
</reference>
<feature type="region of interest" description="Disordered" evidence="1">
    <location>
        <begin position="574"/>
        <end position="636"/>
    </location>
</feature>
<feature type="region of interest" description="Disordered" evidence="1">
    <location>
        <begin position="438"/>
        <end position="562"/>
    </location>
</feature>
<feature type="compositionally biased region" description="Low complexity" evidence="1">
    <location>
        <begin position="66"/>
        <end position="77"/>
    </location>
</feature>
<evidence type="ECO:0000256" key="1">
    <source>
        <dbReference type="SAM" id="MobiDB-lite"/>
    </source>
</evidence>
<organism evidence="2 3">
    <name type="scientific">Helicoverpa armigera</name>
    <name type="common">Cotton bollworm</name>
    <name type="synonym">Heliothis armigera</name>
    <dbReference type="NCBI Taxonomy" id="29058"/>
    <lineage>
        <taxon>Eukaryota</taxon>
        <taxon>Metazoa</taxon>
        <taxon>Ecdysozoa</taxon>
        <taxon>Arthropoda</taxon>
        <taxon>Hexapoda</taxon>
        <taxon>Insecta</taxon>
        <taxon>Pterygota</taxon>
        <taxon>Neoptera</taxon>
        <taxon>Endopterygota</taxon>
        <taxon>Lepidoptera</taxon>
        <taxon>Glossata</taxon>
        <taxon>Ditrysia</taxon>
        <taxon>Noctuoidea</taxon>
        <taxon>Noctuidae</taxon>
        <taxon>Heliothinae</taxon>
        <taxon>Helicoverpa</taxon>
    </lineage>
</organism>
<accession>A0A2W1BB69</accession>
<dbReference type="Proteomes" id="UP000249218">
    <property type="component" value="Unassembled WGS sequence"/>
</dbReference>
<feature type="compositionally biased region" description="Gly residues" evidence="1">
    <location>
        <begin position="332"/>
        <end position="347"/>
    </location>
</feature>
<proteinExistence type="predicted"/>
<feature type="region of interest" description="Disordered" evidence="1">
    <location>
        <begin position="215"/>
        <end position="364"/>
    </location>
</feature>
<evidence type="ECO:0000313" key="2">
    <source>
        <dbReference type="EMBL" id="PZC72639.1"/>
    </source>
</evidence>
<evidence type="ECO:0000313" key="3">
    <source>
        <dbReference type="Proteomes" id="UP000249218"/>
    </source>
</evidence>
<feature type="compositionally biased region" description="Polar residues" evidence="1">
    <location>
        <begin position="18"/>
        <end position="31"/>
    </location>
</feature>
<dbReference type="OrthoDB" id="7487469at2759"/>
<feature type="compositionally biased region" description="Gly residues" evidence="1">
    <location>
        <begin position="312"/>
        <end position="321"/>
    </location>
</feature>
<feature type="compositionally biased region" description="Low complexity" evidence="1">
    <location>
        <begin position="849"/>
        <end position="860"/>
    </location>
</feature>
<feature type="region of interest" description="Disordered" evidence="1">
    <location>
        <begin position="1"/>
        <end position="191"/>
    </location>
</feature>
<gene>
    <name evidence="2" type="primary">HaOG210784</name>
    <name evidence="2" type="ORF">B5X24_HaOG210784</name>
</gene>
<feature type="compositionally biased region" description="Gly residues" evidence="1">
    <location>
        <begin position="764"/>
        <end position="776"/>
    </location>
</feature>
<feature type="compositionally biased region" description="Low complexity" evidence="1">
    <location>
        <begin position="156"/>
        <end position="166"/>
    </location>
</feature>
<feature type="compositionally biased region" description="Gly residues" evidence="1">
    <location>
        <begin position="502"/>
        <end position="527"/>
    </location>
</feature>
<sequence length="1187" mass="123523">MSAYWGDNEEEIPKGPVNPSQDPTNQASPWEQSPAAVERFDFQKYGVQDPSEPKPQTGGPGPGMPFGPAMGQSSGSGMNMGGPPPWAQGGGPPRGPHRAPVEPGGFPPTGMKQGGQGASGIFLGGAPPPGWHPGKAPGGISVGLPPTAQTQGASGGMNMEGMPPGMGQAGPHGGGMSMNRPPPGWGQTGGQLPGGGIHMAGPLSGVGQGVGRIPGGAMSMNGPPPGWGQGGSQGPGGEMSMDGPPPGWGQDEEQDSGEEMSMEEPPPGWGQDEGQSPGEEMGIDGPPPGWGQSGSQGPGEVTNMKGPPPGWGPSGFQGPGGKMSMNGPPPGWGQGMGQGPGRGMGKGGPPPGLGKGRLPVPGGGMKGQLPGGGINMAGPLSGVGQGAVRIPGGAMSMNGLPPGWSQGGGKFPVGGMYMGGPPKGWGQRPGPGINMGGPPPNWGQGGVPPRDPSLGRGIPKSGMSSFGPDVPNPLGGLGQGGVAPRAPKSLDFGMPKSLLSGYGQGGPYPSGGLGKGGVPPRGPGFGRGSPKSGLTSFGPGMPNPLGVFGQGPPQPQGPVGQPMKVNRRQMEEDMPEYGNTDDNLMGPLDRSLPPASTVYYKGNNPDLPDDRLPTAQDDRWMLPGQEQPEPTQSNELELDDLKRLQPRPNMAGSFVLSEPVNTHPVFDMNARPDSMPVHSGGRMPGPGSERDFPNGYIPHEPTPLQMYQNIMHSAQNDASQERVNAPFGSNYPKSMAEALRGVNIPGVGDFTDANPEMQKALRMGGSGGFQGPGGPGSESNSRIARGNAKRGPPGVGYNNWGSSVMQVRTPIIEPHPRPGMDRARYPEWKRNDDLPEYQDSPKGGEQGAGQSPVGSSGFSPPGEPAFQPPGMDDGEGLELPQGMHLGPISGKDRPPPEAAYPDDSDIPSSVLEKLALRQKPAPKLSAAVKTAIKYSTPEEDQGGFKPKNRNLPSGYALMQIAQQKVTAQDHNTQLRERAPLVTTTPHVPTKEEILKGLPLYDRKTHKNQQYLIEGELYVPIVDESMSRLGWTTESLNMTATEAPIKAPKVESAIKVVLRTMNLNNTNEQEWLAFETVLGPKHQYDKECAAESCQSRCKASGCFAMCIGEQCSAKCEGLNCESRCWGKNCEATCKMLSCASTVNGGSSKLNNATWNDLYPQYDYRFSNPDVPDVRLQGQAAAPPEYEEE</sequence>